<dbReference type="Pfam" id="PF13473">
    <property type="entry name" value="Cupredoxin_1"/>
    <property type="match status" value="1"/>
</dbReference>
<comment type="caution">
    <text evidence="5">The sequence shown here is derived from an EMBL/GenBank/DDBJ whole genome shotgun (WGS) entry which is preliminary data.</text>
</comment>
<name>A0ABP3X7U3_9SPHN</name>
<keyword evidence="3" id="KW-0732">Signal</keyword>
<organism evidence="5 6">
    <name type="scientific">Sphingopyxis soli</name>
    <dbReference type="NCBI Taxonomy" id="592051"/>
    <lineage>
        <taxon>Bacteria</taxon>
        <taxon>Pseudomonadati</taxon>
        <taxon>Pseudomonadota</taxon>
        <taxon>Alphaproteobacteria</taxon>
        <taxon>Sphingomonadales</taxon>
        <taxon>Sphingomonadaceae</taxon>
        <taxon>Sphingopyxis</taxon>
    </lineage>
</organism>
<dbReference type="PANTHER" id="PTHR38439">
    <property type="entry name" value="AURACYANIN-B"/>
    <property type="match status" value="1"/>
</dbReference>
<dbReference type="InterPro" id="IPR008972">
    <property type="entry name" value="Cupredoxin"/>
</dbReference>
<accession>A0ABP3X7U3</accession>
<keyword evidence="6" id="KW-1185">Reference proteome</keyword>
<evidence type="ECO:0000313" key="5">
    <source>
        <dbReference type="EMBL" id="GAA0860975.1"/>
    </source>
</evidence>
<evidence type="ECO:0000256" key="1">
    <source>
        <dbReference type="ARBA" id="ARBA00022723"/>
    </source>
</evidence>
<evidence type="ECO:0000259" key="4">
    <source>
        <dbReference type="Pfam" id="PF13473"/>
    </source>
</evidence>
<sequence length="128" mass="13288">MRILPLVLSALALSVPVTAAEAPARVTVTLANFSFTPDDLHLHAGEAVTIHFVNEGSGGHDFTAEEFFAAATMDAANRARVGGTKGRVSLGKGESSDVTLVPKAGTYKVHCSHFGHTALGMTGKITVD</sequence>
<dbReference type="Proteomes" id="UP001500738">
    <property type="component" value="Unassembled WGS sequence"/>
</dbReference>
<reference evidence="6" key="1">
    <citation type="journal article" date="2019" name="Int. J. Syst. Evol. Microbiol.">
        <title>The Global Catalogue of Microorganisms (GCM) 10K type strain sequencing project: providing services to taxonomists for standard genome sequencing and annotation.</title>
        <authorList>
            <consortium name="The Broad Institute Genomics Platform"/>
            <consortium name="The Broad Institute Genome Sequencing Center for Infectious Disease"/>
            <person name="Wu L."/>
            <person name="Ma J."/>
        </authorList>
    </citation>
    <scope>NUCLEOTIDE SEQUENCE [LARGE SCALE GENOMIC DNA]</scope>
    <source>
        <strain evidence="6">JCM 15910</strain>
    </source>
</reference>
<keyword evidence="2" id="KW-0186">Copper</keyword>
<gene>
    <name evidence="5" type="ORF">GCM10009115_01840</name>
</gene>
<evidence type="ECO:0000256" key="2">
    <source>
        <dbReference type="ARBA" id="ARBA00023008"/>
    </source>
</evidence>
<dbReference type="EMBL" id="BAAAFE010000001">
    <property type="protein sequence ID" value="GAA0860975.1"/>
    <property type="molecule type" value="Genomic_DNA"/>
</dbReference>
<dbReference type="Gene3D" id="2.60.40.420">
    <property type="entry name" value="Cupredoxins - blue copper proteins"/>
    <property type="match status" value="1"/>
</dbReference>
<feature type="signal peptide" evidence="3">
    <location>
        <begin position="1"/>
        <end position="19"/>
    </location>
</feature>
<keyword evidence="1" id="KW-0479">Metal-binding</keyword>
<feature type="chain" id="PRO_5045556826" description="EfeO-type cupredoxin-like domain-containing protein" evidence="3">
    <location>
        <begin position="20"/>
        <end position="128"/>
    </location>
</feature>
<dbReference type="CDD" id="cd00920">
    <property type="entry name" value="Cupredoxin"/>
    <property type="match status" value="1"/>
</dbReference>
<dbReference type="PANTHER" id="PTHR38439:SF3">
    <property type="entry name" value="COPPER-RESISTANT CUPROPROTEIN COPI"/>
    <property type="match status" value="1"/>
</dbReference>
<dbReference type="InterPro" id="IPR050845">
    <property type="entry name" value="Cu-binding_ET"/>
</dbReference>
<proteinExistence type="predicted"/>
<dbReference type="SUPFAM" id="SSF49503">
    <property type="entry name" value="Cupredoxins"/>
    <property type="match status" value="1"/>
</dbReference>
<evidence type="ECO:0000313" key="6">
    <source>
        <dbReference type="Proteomes" id="UP001500738"/>
    </source>
</evidence>
<dbReference type="RefSeq" id="WP_215351607.1">
    <property type="nucleotide sequence ID" value="NZ_BAAAFE010000001.1"/>
</dbReference>
<feature type="domain" description="EfeO-type cupredoxin-like" evidence="4">
    <location>
        <begin position="9"/>
        <end position="127"/>
    </location>
</feature>
<protein>
    <recommendedName>
        <fullName evidence="4">EfeO-type cupredoxin-like domain-containing protein</fullName>
    </recommendedName>
</protein>
<evidence type="ECO:0000256" key="3">
    <source>
        <dbReference type="SAM" id="SignalP"/>
    </source>
</evidence>
<dbReference type="InterPro" id="IPR028096">
    <property type="entry name" value="EfeO_Cupredoxin"/>
</dbReference>